<dbReference type="InterPro" id="IPR042888">
    <property type="entry name" value="GPSM3"/>
</dbReference>
<keyword evidence="2" id="KW-1185">Reference proteome</keyword>
<sequence length="200" mass="21724">MEHEMNAMGKEQTPKSDVSDAGTAETAGTAGKQSLTSQVEFSALPSQSPVLRSKQRTPKHALARPWKSLPPTPSGLLEKNQKVFFSSLTSLQAEEFFDMVATIQARRLNDQRADFVGPESASEENPGISEDQLYDTILAHQSQRLEDQRTEPPIPVGIQGLLDLLLSAQGARMEDQRSALPPGLAAPPLLGREPSFLHGV</sequence>
<dbReference type="Gene3D" id="1.25.40.10">
    <property type="entry name" value="Tetratricopeptide repeat domain"/>
    <property type="match status" value="1"/>
</dbReference>
<dbReference type="PANTHER" id="PTHR47617:SF1">
    <property type="entry name" value="G-PROTEIN-SIGNALING MODULATOR 3"/>
    <property type="match status" value="1"/>
</dbReference>
<feature type="compositionally biased region" description="Basic residues" evidence="1">
    <location>
        <begin position="53"/>
        <end position="62"/>
    </location>
</feature>
<organism evidence="2 3">
    <name type="scientific">Notechis scutatus</name>
    <name type="common">mainland tiger snake</name>
    <dbReference type="NCBI Taxonomy" id="8663"/>
    <lineage>
        <taxon>Eukaryota</taxon>
        <taxon>Metazoa</taxon>
        <taxon>Chordata</taxon>
        <taxon>Craniata</taxon>
        <taxon>Vertebrata</taxon>
        <taxon>Euteleostomi</taxon>
        <taxon>Lepidosauria</taxon>
        <taxon>Squamata</taxon>
        <taxon>Bifurcata</taxon>
        <taxon>Unidentata</taxon>
        <taxon>Episquamata</taxon>
        <taxon>Toxicofera</taxon>
        <taxon>Serpentes</taxon>
        <taxon>Colubroidea</taxon>
        <taxon>Elapidae</taxon>
        <taxon>Hydrophiinae</taxon>
        <taxon>Notechis</taxon>
    </lineage>
</organism>
<dbReference type="PANTHER" id="PTHR47617">
    <property type="entry name" value="G-PROTEIN SIGNALING MODULATOR 3"/>
    <property type="match status" value="1"/>
</dbReference>
<feature type="compositionally biased region" description="Polar residues" evidence="1">
    <location>
        <begin position="32"/>
        <end position="50"/>
    </location>
</feature>
<dbReference type="Proteomes" id="UP000504612">
    <property type="component" value="Unplaced"/>
</dbReference>
<proteinExistence type="predicted"/>
<gene>
    <name evidence="3 4" type="primary">LOC113424934</name>
</gene>
<dbReference type="Pfam" id="PF02188">
    <property type="entry name" value="GoLoco"/>
    <property type="match status" value="2"/>
</dbReference>
<dbReference type="GO" id="GO:0050727">
    <property type="term" value="P:regulation of inflammatory response"/>
    <property type="evidence" value="ECO:0007669"/>
    <property type="project" value="InterPro"/>
</dbReference>
<evidence type="ECO:0000313" key="2">
    <source>
        <dbReference type="Proteomes" id="UP000504612"/>
    </source>
</evidence>
<feature type="compositionally biased region" description="Low complexity" evidence="1">
    <location>
        <begin position="21"/>
        <end position="31"/>
    </location>
</feature>
<protein>
    <submittedName>
        <fullName evidence="3 4">G-protein-signaling modulator 3-like</fullName>
    </submittedName>
</protein>
<dbReference type="SMART" id="SM00390">
    <property type="entry name" value="GoLoco"/>
    <property type="match status" value="3"/>
</dbReference>
<dbReference type="GO" id="GO:0030695">
    <property type="term" value="F:GTPase regulator activity"/>
    <property type="evidence" value="ECO:0007669"/>
    <property type="project" value="InterPro"/>
</dbReference>
<name>A0A6J1VI85_9SAUR</name>
<evidence type="ECO:0000256" key="1">
    <source>
        <dbReference type="SAM" id="MobiDB-lite"/>
    </source>
</evidence>
<dbReference type="AlphaFoldDB" id="A0A6J1VI85"/>
<dbReference type="RefSeq" id="XP_026542650.1">
    <property type="nucleotide sequence ID" value="XM_026686865.1"/>
</dbReference>
<dbReference type="PROSITE" id="PS50877">
    <property type="entry name" value="GOLOCO"/>
    <property type="match status" value="3"/>
</dbReference>
<evidence type="ECO:0000313" key="4">
    <source>
        <dbReference type="RefSeq" id="XP_026542651.1"/>
    </source>
</evidence>
<dbReference type="GeneID" id="113424934"/>
<dbReference type="InterPro" id="IPR011990">
    <property type="entry name" value="TPR-like_helical_dom_sf"/>
</dbReference>
<dbReference type="InterPro" id="IPR003109">
    <property type="entry name" value="GoLoco_motif"/>
</dbReference>
<accession>A0A6J1VI85</accession>
<reference evidence="3 4" key="1">
    <citation type="submission" date="2025-04" db="UniProtKB">
        <authorList>
            <consortium name="RefSeq"/>
        </authorList>
    </citation>
    <scope>IDENTIFICATION</scope>
</reference>
<dbReference type="KEGG" id="nss:113424934"/>
<feature type="region of interest" description="Disordered" evidence="1">
    <location>
        <begin position="1"/>
        <end position="73"/>
    </location>
</feature>
<evidence type="ECO:0000313" key="3">
    <source>
        <dbReference type="RefSeq" id="XP_026542650.1"/>
    </source>
</evidence>
<dbReference type="RefSeq" id="XP_026542651.1">
    <property type="nucleotide sequence ID" value="XM_026686866.1"/>
</dbReference>